<comment type="caution">
    <text evidence="10">The sequence shown here is derived from an EMBL/GenBank/DDBJ whole genome shotgun (WGS) entry which is preliminary data.</text>
</comment>
<dbReference type="Gene3D" id="3.30.470.30">
    <property type="entry name" value="DNA ligase/mRNA capping enzyme"/>
    <property type="match status" value="1"/>
</dbReference>
<keyword evidence="5" id="KW-0862">Zinc</keyword>
<dbReference type="GO" id="GO:0005829">
    <property type="term" value="C:cytosol"/>
    <property type="evidence" value="ECO:0007669"/>
    <property type="project" value="TreeGrafter"/>
</dbReference>
<dbReference type="GO" id="GO:0003911">
    <property type="term" value="F:DNA ligase (NAD+) activity"/>
    <property type="evidence" value="ECO:0007669"/>
    <property type="project" value="InterPro"/>
</dbReference>
<keyword evidence="2" id="KW-0235">DNA replication</keyword>
<evidence type="ECO:0000256" key="6">
    <source>
        <dbReference type="ARBA" id="ARBA00022842"/>
    </source>
</evidence>
<accession>A0A0F9S9M0</accession>
<evidence type="ECO:0000256" key="5">
    <source>
        <dbReference type="ARBA" id="ARBA00022833"/>
    </source>
</evidence>
<evidence type="ECO:0000256" key="4">
    <source>
        <dbReference type="ARBA" id="ARBA00022763"/>
    </source>
</evidence>
<dbReference type="InterPro" id="IPR013839">
    <property type="entry name" value="DNAligase_adenylation"/>
</dbReference>
<dbReference type="SUPFAM" id="SSF56091">
    <property type="entry name" value="DNA ligase/mRNA capping enzyme, catalytic domain"/>
    <property type="match status" value="1"/>
</dbReference>
<dbReference type="PANTHER" id="PTHR23389">
    <property type="entry name" value="CHROMOSOME TRANSMISSION FIDELITY FACTOR 18"/>
    <property type="match status" value="1"/>
</dbReference>
<feature type="domain" description="NAD-dependent DNA ligase N-terminal" evidence="9">
    <location>
        <begin position="19"/>
        <end position="204"/>
    </location>
</feature>
<proteinExistence type="predicted"/>
<dbReference type="GO" id="GO:0006281">
    <property type="term" value="P:DNA repair"/>
    <property type="evidence" value="ECO:0007669"/>
    <property type="project" value="UniProtKB-KW"/>
</dbReference>
<keyword evidence="3" id="KW-0479">Metal-binding</keyword>
<gene>
    <name evidence="10" type="ORF">LCGC14_0800860</name>
</gene>
<dbReference type="PROSITE" id="PS01055">
    <property type="entry name" value="DNA_LIGASE_N1"/>
    <property type="match status" value="1"/>
</dbReference>
<dbReference type="FunFam" id="1.10.287.610:FF:000002">
    <property type="entry name" value="DNA ligase"/>
    <property type="match status" value="1"/>
</dbReference>
<dbReference type="Pfam" id="PF01653">
    <property type="entry name" value="DNA_ligase_aden"/>
    <property type="match status" value="1"/>
</dbReference>
<dbReference type="GO" id="GO:0006260">
    <property type="term" value="P:DNA replication"/>
    <property type="evidence" value="ECO:0007669"/>
    <property type="project" value="UniProtKB-KW"/>
</dbReference>
<keyword evidence="4" id="KW-0227">DNA damage</keyword>
<evidence type="ECO:0000256" key="1">
    <source>
        <dbReference type="ARBA" id="ARBA00022598"/>
    </source>
</evidence>
<sequence>MKNPFRQRVRKILMTTSTDIKQRIEALIELINTYNYQYYIIDNPEVPDAEYDRIFRELQSLEDQYPELKQPGSPTQRVGGEVLEKFAEVEHAIPMLSLDNVFDEDELTAFDKRVREWLNTTNQQTYAAEPKLDGLAISIRYENGILTRAATRGDGARGEDVTANVRTIKSVPLMLTGDDIPEVVEIRGEIFMPKAGFEKLNQTQ</sequence>
<evidence type="ECO:0000259" key="9">
    <source>
        <dbReference type="SMART" id="SM00532"/>
    </source>
</evidence>
<keyword evidence="1" id="KW-0436">Ligase</keyword>
<name>A0A0F9S9M0_9ZZZZ</name>
<evidence type="ECO:0000256" key="3">
    <source>
        <dbReference type="ARBA" id="ARBA00022723"/>
    </source>
</evidence>
<dbReference type="InterPro" id="IPR013840">
    <property type="entry name" value="DNAligase_N"/>
</dbReference>
<keyword evidence="8" id="KW-0234">DNA repair</keyword>
<keyword evidence="7" id="KW-0520">NAD</keyword>
<keyword evidence="6" id="KW-0460">Magnesium</keyword>
<evidence type="ECO:0000256" key="2">
    <source>
        <dbReference type="ARBA" id="ARBA00022705"/>
    </source>
</evidence>
<feature type="non-terminal residue" evidence="10">
    <location>
        <position position="204"/>
    </location>
</feature>
<evidence type="ECO:0000256" key="7">
    <source>
        <dbReference type="ARBA" id="ARBA00023027"/>
    </source>
</evidence>
<evidence type="ECO:0000313" key="10">
    <source>
        <dbReference type="EMBL" id="KKN33711.1"/>
    </source>
</evidence>
<protein>
    <recommendedName>
        <fullName evidence="9">NAD-dependent DNA ligase N-terminal domain-containing protein</fullName>
    </recommendedName>
</protein>
<reference evidence="10" key="1">
    <citation type="journal article" date="2015" name="Nature">
        <title>Complex archaea that bridge the gap between prokaryotes and eukaryotes.</title>
        <authorList>
            <person name="Spang A."/>
            <person name="Saw J.H."/>
            <person name="Jorgensen S.L."/>
            <person name="Zaremba-Niedzwiedzka K."/>
            <person name="Martijn J."/>
            <person name="Lind A.E."/>
            <person name="van Eijk R."/>
            <person name="Schleper C."/>
            <person name="Guy L."/>
            <person name="Ettema T.J."/>
        </authorList>
    </citation>
    <scope>NUCLEOTIDE SEQUENCE</scope>
</reference>
<dbReference type="Gene3D" id="1.10.287.610">
    <property type="entry name" value="Helix hairpin bin"/>
    <property type="match status" value="1"/>
</dbReference>
<dbReference type="InterPro" id="IPR018239">
    <property type="entry name" value="DNA_ligase_AS"/>
</dbReference>
<dbReference type="GO" id="GO:0046872">
    <property type="term" value="F:metal ion binding"/>
    <property type="evidence" value="ECO:0007669"/>
    <property type="project" value="UniProtKB-KW"/>
</dbReference>
<evidence type="ECO:0000256" key="8">
    <source>
        <dbReference type="ARBA" id="ARBA00023204"/>
    </source>
</evidence>
<dbReference type="EMBL" id="LAZR01002156">
    <property type="protein sequence ID" value="KKN33711.1"/>
    <property type="molecule type" value="Genomic_DNA"/>
</dbReference>
<dbReference type="SMART" id="SM00532">
    <property type="entry name" value="LIGANc"/>
    <property type="match status" value="1"/>
</dbReference>
<dbReference type="PANTHER" id="PTHR23389:SF9">
    <property type="entry name" value="DNA LIGASE"/>
    <property type="match status" value="1"/>
</dbReference>
<dbReference type="AlphaFoldDB" id="A0A0F9S9M0"/>
<organism evidence="10">
    <name type="scientific">marine sediment metagenome</name>
    <dbReference type="NCBI Taxonomy" id="412755"/>
    <lineage>
        <taxon>unclassified sequences</taxon>
        <taxon>metagenomes</taxon>
        <taxon>ecological metagenomes</taxon>
    </lineage>
</organism>